<dbReference type="Gene3D" id="1.10.555.10">
    <property type="entry name" value="Rho GTPase activation protein"/>
    <property type="match status" value="1"/>
</dbReference>
<evidence type="ECO:0000259" key="2">
    <source>
        <dbReference type="PROSITE" id="PS50238"/>
    </source>
</evidence>
<dbReference type="PANTHER" id="PTHR12783">
    <property type="entry name" value="RALA BINDING PROTEIN 1 RALBP1"/>
    <property type="match status" value="1"/>
</dbReference>
<comment type="caution">
    <text evidence="3">The sequence shown here is derived from an EMBL/GenBank/DDBJ whole genome shotgun (WGS) entry which is preliminary data.</text>
</comment>
<sequence>MSYMNLSCFSVQDKERDVHQQYGSQPQGREQEKSADKHDKSDTHKDGKKKEEKLKWRKRKLLGPGVGGGLQKTEHRVIGDPQKQPKPIFGVPLAVAVDRNKSHDGIQLPVIFRECVDYIEEFVQKNIKQKVELFQQLIEQLPVPNKLLLSWMIVHMTHVIAKEKQNKMSLQNVSIVLSPTMRISHRVLNVLFTYSRILFKDTVLKRYVPPLKPVTSKWSLDLPESPSALEEELCKQESLLNQLHEDVMKRKDTDKEEQLETKSDKIEDEKEAETDEKSERDHVDDEDVDIRITPSKDESEEKMDTGADTEDKTNQPADEESREEICKSAGVLEQKEGDTNDSIPDQVDSQSPTGQEETAAEVSESLTEKPTDEKTVDERPPDDTEQEEPPEETGQIPQMEPPVSSDGEEENNKPAEDHNLNIEYPSLPEPPTSRKVSTSSDEEIPQEERIHVEVHAEDEQKPLDSSEECVLPQPGDSDEDTDVESLQHQYNELLLEEEELLAMGDELRQKIETEQSEIGRLHQEIAELKSIREDLYDSDEISSDSSEDIEDEDDLLDMLKELTLKNQQLEACCLAVENQDLSAKIQQERQVCLNVKVQIRMIQQRQLESSGGMLLMDGISEREALIETIKDWSRRRFRDSFNVLAHISIFYSDAELRSHSGTEKLRSVPFAPVELSSICRNWMRYSPVPIISQSDQIPAGRRVPCHGTEVELKSVSGKLSMVRAVVYRVIGRSAKIDQRATTAEEEVQSCRTEMTMVNR</sequence>
<feature type="compositionally biased region" description="Basic and acidic residues" evidence="1">
    <location>
        <begin position="245"/>
        <end position="268"/>
    </location>
</feature>
<feature type="compositionally biased region" description="Basic and acidic residues" evidence="1">
    <location>
        <begin position="446"/>
        <end position="464"/>
    </location>
</feature>
<evidence type="ECO:0000313" key="4">
    <source>
        <dbReference type="Proteomes" id="UP001208570"/>
    </source>
</evidence>
<dbReference type="PROSITE" id="PS50238">
    <property type="entry name" value="RHOGAP"/>
    <property type="match status" value="1"/>
</dbReference>
<name>A0AAD9N036_9ANNE</name>
<dbReference type="InterPro" id="IPR039767">
    <property type="entry name" value="RALBP1"/>
</dbReference>
<dbReference type="AlphaFoldDB" id="A0AAD9N036"/>
<feature type="domain" description="Rho-GAP" evidence="2">
    <location>
        <begin position="1"/>
        <end position="215"/>
    </location>
</feature>
<feature type="compositionally biased region" description="Polar residues" evidence="1">
    <location>
        <begin position="340"/>
        <end position="356"/>
    </location>
</feature>
<dbReference type="GO" id="GO:0031267">
    <property type="term" value="F:small GTPase binding"/>
    <property type="evidence" value="ECO:0007669"/>
    <property type="project" value="InterPro"/>
</dbReference>
<dbReference type="Proteomes" id="UP001208570">
    <property type="component" value="Unassembled WGS sequence"/>
</dbReference>
<dbReference type="InterPro" id="IPR008936">
    <property type="entry name" value="Rho_GTPase_activation_prot"/>
</dbReference>
<dbReference type="Gene3D" id="1.20.58.90">
    <property type="match status" value="1"/>
</dbReference>
<protein>
    <recommendedName>
        <fullName evidence="2">Rho-GAP domain-containing protein</fullName>
    </recommendedName>
</protein>
<feature type="compositionally biased region" description="Basic and acidic residues" evidence="1">
    <location>
        <begin position="29"/>
        <end position="54"/>
    </location>
</feature>
<reference evidence="3" key="1">
    <citation type="journal article" date="2023" name="Mol. Biol. Evol.">
        <title>Third-Generation Sequencing Reveals the Adaptive Role of the Epigenome in Three Deep-Sea Polychaetes.</title>
        <authorList>
            <person name="Perez M."/>
            <person name="Aroh O."/>
            <person name="Sun Y."/>
            <person name="Lan Y."/>
            <person name="Juniper S.K."/>
            <person name="Young C.R."/>
            <person name="Angers B."/>
            <person name="Qian P.Y."/>
        </authorList>
    </citation>
    <scope>NUCLEOTIDE SEQUENCE</scope>
    <source>
        <strain evidence="3">P08H-3</strain>
    </source>
</reference>
<dbReference type="InterPro" id="IPR000198">
    <property type="entry name" value="RhoGAP_dom"/>
</dbReference>
<dbReference type="SUPFAM" id="SSF48350">
    <property type="entry name" value="GTPase activation domain, GAP"/>
    <property type="match status" value="1"/>
</dbReference>
<gene>
    <name evidence="3" type="ORF">LSH36_456g03051</name>
</gene>
<feature type="region of interest" description="Disordered" evidence="1">
    <location>
        <begin position="1"/>
        <end position="54"/>
    </location>
</feature>
<feature type="compositionally biased region" description="Basic and acidic residues" evidence="1">
    <location>
        <begin position="366"/>
        <end position="382"/>
    </location>
</feature>
<feature type="region of interest" description="Disordered" evidence="1">
    <location>
        <begin position="245"/>
        <end position="484"/>
    </location>
</feature>
<feature type="compositionally biased region" description="Basic and acidic residues" evidence="1">
    <location>
        <begin position="294"/>
        <end position="313"/>
    </location>
</feature>
<evidence type="ECO:0000256" key="1">
    <source>
        <dbReference type="SAM" id="MobiDB-lite"/>
    </source>
</evidence>
<dbReference type="GO" id="GO:0007264">
    <property type="term" value="P:small GTPase-mediated signal transduction"/>
    <property type="evidence" value="ECO:0007669"/>
    <property type="project" value="InterPro"/>
</dbReference>
<dbReference type="GO" id="GO:0005096">
    <property type="term" value="F:GTPase activator activity"/>
    <property type="evidence" value="ECO:0007669"/>
    <property type="project" value="InterPro"/>
</dbReference>
<proteinExistence type="predicted"/>
<evidence type="ECO:0000313" key="3">
    <source>
        <dbReference type="EMBL" id="KAK2149364.1"/>
    </source>
</evidence>
<organism evidence="3 4">
    <name type="scientific">Paralvinella palmiformis</name>
    <dbReference type="NCBI Taxonomy" id="53620"/>
    <lineage>
        <taxon>Eukaryota</taxon>
        <taxon>Metazoa</taxon>
        <taxon>Spiralia</taxon>
        <taxon>Lophotrochozoa</taxon>
        <taxon>Annelida</taxon>
        <taxon>Polychaeta</taxon>
        <taxon>Sedentaria</taxon>
        <taxon>Canalipalpata</taxon>
        <taxon>Terebellida</taxon>
        <taxon>Terebelliformia</taxon>
        <taxon>Alvinellidae</taxon>
        <taxon>Paralvinella</taxon>
    </lineage>
</organism>
<dbReference type="Pfam" id="PF00620">
    <property type="entry name" value="RhoGAP"/>
    <property type="match status" value="1"/>
</dbReference>
<dbReference type="PANTHER" id="PTHR12783:SF5">
    <property type="entry name" value="RALA-BINDING PROTEIN 1"/>
    <property type="match status" value="1"/>
</dbReference>
<accession>A0AAD9N036</accession>
<dbReference type="SMART" id="SM00324">
    <property type="entry name" value="RhoGAP"/>
    <property type="match status" value="1"/>
</dbReference>
<feature type="compositionally biased region" description="Polar residues" evidence="1">
    <location>
        <begin position="1"/>
        <end position="10"/>
    </location>
</feature>
<dbReference type="EMBL" id="JAODUP010000455">
    <property type="protein sequence ID" value="KAK2149364.1"/>
    <property type="molecule type" value="Genomic_DNA"/>
</dbReference>
<feature type="compositionally biased region" description="Basic and acidic residues" evidence="1">
    <location>
        <begin position="410"/>
        <end position="420"/>
    </location>
</feature>
<keyword evidence="4" id="KW-1185">Reference proteome</keyword>